<dbReference type="SUPFAM" id="SSF48371">
    <property type="entry name" value="ARM repeat"/>
    <property type="match status" value="1"/>
</dbReference>
<evidence type="ECO:0000313" key="3">
    <source>
        <dbReference type="EMBL" id="OQS00989.1"/>
    </source>
</evidence>
<gene>
    <name evidence="3" type="ORF">ACHHYP_02046</name>
</gene>
<dbReference type="Proteomes" id="UP000243579">
    <property type="component" value="Unassembled WGS sequence"/>
</dbReference>
<dbReference type="PANTHER" id="PTHR21467:SF0">
    <property type="entry name" value="SERINE_THREONINE-PROTEIN PHOSPHATASE 4 REGULATORY SUBUNIT 4"/>
    <property type="match status" value="1"/>
</dbReference>
<reference evidence="3 4" key="1">
    <citation type="journal article" date="2014" name="Genome Biol. Evol.">
        <title>The secreted proteins of Achlya hypogyna and Thraustotheca clavata identify the ancestral oomycete secretome and reveal gene acquisitions by horizontal gene transfer.</title>
        <authorList>
            <person name="Misner I."/>
            <person name="Blouin N."/>
            <person name="Leonard G."/>
            <person name="Richards T.A."/>
            <person name="Lane C.E."/>
        </authorList>
    </citation>
    <scope>NUCLEOTIDE SEQUENCE [LARGE SCALE GENOMIC DNA]</scope>
    <source>
        <strain evidence="3 4">ATCC 48635</strain>
    </source>
</reference>
<feature type="repeat" description="HEAT" evidence="1">
    <location>
        <begin position="277"/>
        <end position="315"/>
    </location>
</feature>
<feature type="repeat" description="HEAT" evidence="1">
    <location>
        <begin position="399"/>
        <end position="437"/>
    </location>
</feature>
<dbReference type="AlphaFoldDB" id="A0A1V9ZSN6"/>
<organism evidence="3 4">
    <name type="scientific">Achlya hypogyna</name>
    <name type="common">Oomycete</name>
    <name type="synonym">Protoachlya hypogyna</name>
    <dbReference type="NCBI Taxonomy" id="1202772"/>
    <lineage>
        <taxon>Eukaryota</taxon>
        <taxon>Sar</taxon>
        <taxon>Stramenopiles</taxon>
        <taxon>Oomycota</taxon>
        <taxon>Saprolegniomycetes</taxon>
        <taxon>Saprolegniales</taxon>
        <taxon>Achlyaceae</taxon>
        <taxon>Achlya</taxon>
    </lineage>
</organism>
<dbReference type="EMBL" id="JNBR01000018">
    <property type="protein sequence ID" value="OQS00989.1"/>
    <property type="molecule type" value="Genomic_DNA"/>
</dbReference>
<dbReference type="PROSITE" id="PS50077">
    <property type="entry name" value="HEAT_REPEAT"/>
    <property type="match status" value="2"/>
</dbReference>
<sequence>MDDFFFEKEAECCFDRDGDVNPSDLEKLEVPEDMAEIPRADWLLKTGLKQQKISVLASIPTILAGNNTKENLIVVLDDIKMVWKRNETENDMDILVEILNCLMHLAGDTVAGKLLSYPLPALHEEYDQLIAAYNREKQAAVFLLSEEQVTKQLLPMVLDFVNDIQQKDVAEVASRCIAAIVPRLSGSVKKTQARAIIRIGIEKGDVSQAAGSRLICCWVLGVLTASTLLSEQDIESLFFQKMMELCQDTDTEVRSCMCMQLDALARAVSMPKACADLLPELLELLQDEEEQVKIVAFRTLLSLYDYYPKRERDALIFPVLVDLVAHTPPYLCGPLATGFGRLVYKLFTLNDLSAESSSTFLSTFNRLGRSPEADTRLACACNFPAVVLSFGANQYSAQLDDLLQALTQDKVESVRIAAVSGLHEVAHLLGQQRALRYIKALSLTTLRDESAVVQGYMIARLPDVMSYFCASVDDDQRNAYLETILKHILLHHTVLAAGKWRDQLRVVSALEKLHAFLTPVQLFERIFPLLFEMMNAGARPVQLEAVRILVVLLRENKSPANRFNILVRLRKEYAQGKSYWQRSLFLDACAFAFANYSRHYVRHNFIEPALDLLEDHVPNVRIKAATLLVPWKTCLDVAVAADDKLLARIRAALDGPHEGDRDVLCVLADARDTWAATAGGADAEDLRRAAAEEAAGMQTDHEMFTSEAKWSEMLEYTLIVGKDGQVVRRARVKSIDIITKIRLHNKDMPNPRAGSTSTAAPARQLGKLDVKPGMKLPTTVALKPVAASSAVSLPTCAGIATHSGKSASAGLLARESKSATATTGSLKQITDPAKMVPPRGVAAKSPTTTTTPASVASTKARDKKDESTTLAKIPNIPVPTRPVAPAKRVQSPSSTKPAAMTTTTTVLSARSNPPSGAKVAPLGKR</sequence>
<comment type="caution">
    <text evidence="3">The sequence shown here is derived from an EMBL/GenBank/DDBJ whole genome shotgun (WGS) entry which is preliminary data.</text>
</comment>
<dbReference type="STRING" id="1202772.A0A1V9ZSN6"/>
<evidence type="ECO:0000313" key="4">
    <source>
        <dbReference type="Proteomes" id="UP000243579"/>
    </source>
</evidence>
<dbReference type="InterPro" id="IPR021133">
    <property type="entry name" value="HEAT_type_2"/>
</dbReference>
<dbReference type="OrthoDB" id="340346at2759"/>
<evidence type="ECO:0000256" key="1">
    <source>
        <dbReference type="PROSITE-ProRule" id="PRU00103"/>
    </source>
</evidence>
<evidence type="ECO:0000256" key="2">
    <source>
        <dbReference type="SAM" id="MobiDB-lite"/>
    </source>
</evidence>
<evidence type="ECO:0008006" key="5">
    <source>
        <dbReference type="Google" id="ProtNLM"/>
    </source>
</evidence>
<dbReference type="PANTHER" id="PTHR21467">
    <property type="entry name" value="PROTEIN PHOSPHATASE 4 REGULATORY SUBUNIT 4 PPP4R4"/>
    <property type="match status" value="1"/>
</dbReference>
<accession>A0A1V9ZSN6</accession>
<keyword evidence="4" id="KW-1185">Reference proteome</keyword>
<dbReference type="InterPro" id="IPR039918">
    <property type="entry name" value="PPP4R4"/>
</dbReference>
<feature type="region of interest" description="Disordered" evidence="2">
    <location>
        <begin position="836"/>
        <end position="925"/>
    </location>
</feature>
<name>A0A1V9ZSN6_ACHHY</name>
<dbReference type="InterPro" id="IPR011989">
    <property type="entry name" value="ARM-like"/>
</dbReference>
<proteinExistence type="predicted"/>
<feature type="compositionally biased region" description="Low complexity" evidence="2">
    <location>
        <begin position="841"/>
        <end position="858"/>
    </location>
</feature>
<protein>
    <recommendedName>
        <fullName evidence="5">Serine/threonine-protein phosphatase 4 regulatory subunit</fullName>
    </recommendedName>
</protein>
<dbReference type="Gene3D" id="1.25.10.10">
    <property type="entry name" value="Leucine-rich Repeat Variant"/>
    <property type="match status" value="1"/>
</dbReference>
<dbReference type="InterPro" id="IPR016024">
    <property type="entry name" value="ARM-type_fold"/>
</dbReference>